<evidence type="ECO:0000313" key="4">
    <source>
        <dbReference type="Proteomes" id="UP001431221"/>
    </source>
</evidence>
<sequence length="144" mass="15479">MLSLCRKYFCRLASDRRGVAAVEMALVSPVLILGLLLMLDSGLAVQTRLNLDHSTRTGAQAAMSNINETGEISAIMLAATNDPTNVTVTVEKTCSCGEVEVACSIWCSATVPPSVFLNISAAKQHNGYLLPPFELESKTHVQIR</sequence>
<reference evidence="3" key="1">
    <citation type="submission" date="2022-04" db="EMBL/GenBank/DDBJ databases">
        <title>Roseibium sp. CAU 1639 isolated from mud.</title>
        <authorList>
            <person name="Kim W."/>
        </authorList>
    </citation>
    <scope>NUCLEOTIDE SEQUENCE</scope>
    <source>
        <strain evidence="3">CAU 1639</strain>
    </source>
</reference>
<keyword evidence="1" id="KW-0812">Transmembrane</keyword>
<keyword evidence="1" id="KW-1133">Transmembrane helix</keyword>
<evidence type="ECO:0000313" key="3">
    <source>
        <dbReference type="EMBL" id="MCK7616085.1"/>
    </source>
</evidence>
<feature type="transmembrane region" description="Helical" evidence="1">
    <location>
        <begin position="20"/>
        <end position="39"/>
    </location>
</feature>
<organism evidence="3 4">
    <name type="scientific">Roseibium sediminicola</name>
    <dbReference type="NCBI Taxonomy" id="2933272"/>
    <lineage>
        <taxon>Bacteria</taxon>
        <taxon>Pseudomonadati</taxon>
        <taxon>Pseudomonadota</taxon>
        <taxon>Alphaproteobacteria</taxon>
        <taxon>Hyphomicrobiales</taxon>
        <taxon>Stappiaceae</taxon>
        <taxon>Roseibium</taxon>
    </lineage>
</organism>
<evidence type="ECO:0000256" key="1">
    <source>
        <dbReference type="SAM" id="Phobius"/>
    </source>
</evidence>
<comment type="caution">
    <text evidence="3">The sequence shown here is derived from an EMBL/GenBank/DDBJ whole genome shotgun (WGS) entry which is preliminary data.</text>
</comment>
<keyword evidence="4" id="KW-1185">Reference proteome</keyword>
<evidence type="ECO:0000259" key="2">
    <source>
        <dbReference type="Pfam" id="PF07811"/>
    </source>
</evidence>
<protein>
    <submittedName>
        <fullName evidence="3">Pilus assembly protein</fullName>
    </submittedName>
</protein>
<dbReference type="Pfam" id="PF07811">
    <property type="entry name" value="TadE"/>
    <property type="match status" value="1"/>
</dbReference>
<proteinExistence type="predicted"/>
<dbReference type="EMBL" id="JALNMJ010000041">
    <property type="protein sequence ID" value="MCK7616085.1"/>
    <property type="molecule type" value="Genomic_DNA"/>
</dbReference>
<name>A0ABT0H320_9HYPH</name>
<feature type="domain" description="TadE-like" evidence="2">
    <location>
        <begin position="18"/>
        <end position="59"/>
    </location>
</feature>
<keyword evidence="1" id="KW-0472">Membrane</keyword>
<dbReference type="InterPro" id="IPR012495">
    <property type="entry name" value="TadE-like_dom"/>
</dbReference>
<gene>
    <name evidence="3" type="ORF">M0H32_28360</name>
</gene>
<dbReference type="RefSeq" id="WP_248160054.1">
    <property type="nucleotide sequence ID" value="NZ_JALNMJ010000041.1"/>
</dbReference>
<dbReference type="Proteomes" id="UP001431221">
    <property type="component" value="Unassembled WGS sequence"/>
</dbReference>
<accession>A0ABT0H320</accession>